<name>A0ABU7S960_9ACTN</name>
<dbReference type="EMBL" id="JAZGQL010000004">
    <property type="protein sequence ID" value="MEE6306329.1"/>
    <property type="molecule type" value="Genomic_DNA"/>
</dbReference>
<evidence type="ECO:0000259" key="1">
    <source>
        <dbReference type="Pfam" id="PF13676"/>
    </source>
</evidence>
<dbReference type="InterPro" id="IPR000157">
    <property type="entry name" value="TIR_dom"/>
</dbReference>
<evidence type="ECO:0000313" key="3">
    <source>
        <dbReference type="Proteomes" id="UP001339911"/>
    </source>
</evidence>
<accession>A0ABU7S960</accession>
<dbReference type="RefSeq" id="WP_331206676.1">
    <property type="nucleotide sequence ID" value="NZ_JAZGQL010000004.1"/>
</dbReference>
<keyword evidence="3" id="KW-1185">Reference proteome</keyword>
<dbReference type="Proteomes" id="UP001339911">
    <property type="component" value="Unassembled WGS sequence"/>
</dbReference>
<dbReference type="Pfam" id="PF13676">
    <property type="entry name" value="TIR_2"/>
    <property type="match status" value="1"/>
</dbReference>
<proteinExistence type="predicted"/>
<dbReference type="InterPro" id="IPR035897">
    <property type="entry name" value="Toll_tir_struct_dom_sf"/>
</dbReference>
<comment type="caution">
    <text evidence="2">The sequence shown here is derived from an EMBL/GenBank/DDBJ whole genome shotgun (WGS) entry which is preliminary data.</text>
</comment>
<evidence type="ECO:0000313" key="2">
    <source>
        <dbReference type="EMBL" id="MEE6306329.1"/>
    </source>
</evidence>
<reference evidence="2 3" key="1">
    <citation type="submission" date="2024-01" db="EMBL/GenBank/DDBJ databases">
        <title>Genome insights into Plantactinospora veratri sp. nov.</title>
        <authorList>
            <person name="Wang L."/>
        </authorList>
    </citation>
    <scope>NUCLEOTIDE SEQUENCE [LARGE SCALE GENOMIC DNA]</scope>
    <source>
        <strain evidence="2 3">NEAU-FHS4</strain>
    </source>
</reference>
<sequence>MRLFISWSKPRSNQVALLLRDWIPSVVQRIEPWMSSEDIDKGQRWGSELSELLATTSQGLVCVTSDNVSEPWLNFEAGALAKSVTAARVRPVLLDVRPADVTGPLAQFQATSLTEKADVFKLMASLNASTDKPMDQPLLKKSFDRAWSEFDEAVNQLARMPEDGKVKAVRQSGDKIDEILSLVRDLERRLPAFTAQHMAEPGDILVDYSEVDQSLGTGRYPVREFDNVSDFLNEVYARMNGFVPAFSYGARWELFDVIQNVSMTDLGSAWSRRNGRSRDFRTLNEVGLRGGKILAVRLIRSDESES</sequence>
<gene>
    <name evidence="2" type="ORF">V1634_05720</name>
</gene>
<dbReference type="SUPFAM" id="SSF52200">
    <property type="entry name" value="Toll/Interleukin receptor TIR domain"/>
    <property type="match status" value="1"/>
</dbReference>
<dbReference type="Gene3D" id="3.40.50.10140">
    <property type="entry name" value="Toll/interleukin-1 receptor homology (TIR) domain"/>
    <property type="match status" value="1"/>
</dbReference>
<feature type="domain" description="TIR" evidence="1">
    <location>
        <begin position="4"/>
        <end position="116"/>
    </location>
</feature>
<protein>
    <submittedName>
        <fullName evidence="2">TIR domain-containing protein</fullName>
    </submittedName>
</protein>
<organism evidence="2 3">
    <name type="scientific">Plantactinospora veratri</name>
    <dbReference type="NCBI Taxonomy" id="1436122"/>
    <lineage>
        <taxon>Bacteria</taxon>
        <taxon>Bacillati</taxon>
        <taxon>Actinomycetota</taxon>
        <taxon>Actinomycetes</taxon>
        <taxon>Micromonosporales</taxon>
        <taxon>Micromonosporaceae</taxon>
        <taxon>Plantactinospora</taxon>
    </lineage>
</organism>